<proteinExistence type="predicted"/>
<name>A0ABP8UX63_9GAMM</name>
<reference evidence="3" key="1">
    <citation type="journal article" date="2019" name="Int. J. Syst. Evol. Microbiol.">
        <title>The Global Catalogue of Microorganisms (GCM) 10K type strain sequencing project: providing services to taxonomists for standard genome sequencing and annotation.</title>
        <authorList>
            <consortium name="The Broad Institute Genomics Platform"/>
            <consortium name="The Broad Institute Genome Sequencing Center for Infectious Disease"/>
            <person name="Wu L."/>
            <person name="Ma J."/>
        </authorList>
    </citation>
    <scope>NUCLEOTIDE SEQUENCE [LARGE SCALE GENOMIC DNA]</scope>
    <source>
        <strain evidence="3">JCM 17805</strain>
    </source>
</reference>
<feature type="domain" description="YhdP central" evidence="1">
    <location>
        <begin position="1"/>
        <end position="1282"/>
    </location>
</feature>
<organism evidence="2 3">
    <name type="scientific">Kistimonas scapharcae</name>
    <dbReference type="NCBI Taxonomy" id="1036133"/>
    <lineage>
        <taxon>Bacteria</taxon>
        <taxon>Pseudomonadati</taxon>
        <taxon>Pseudomonadota</taxon>
        <taxon>Gammaproteobacteria</taxon>
        <taxon>Oceanospirillales</taxon>
        <taxon>Endozoicomonadaceae</taxon>
        <taxon>Kistimonas</taxon>
    </lineage>
</organism>
<evidence type="ECO:0000313" key="3">
    <source>
        <dbReference type="Proteomes" id="UP001500604"/>
    </source>
</evidence>
<comment type="caution">
    <text evidence="2">The sequence shown here is derived from an EMBL/GenBank/DDBJ whole genome shotgun (WGS) entry which is preliminary data.</text>
</comment>
<evidence type="ECO:0000313" key="2">
    <source>
        <dbReference type="EMBL" id="GAA4647783.1"/>
    </source>
</evidence>
<dbReference type="InterPro" id="IPR025263">
    <property type="entry name" value="YhdP_central"/>
</dbReference>
<dbReference type="PANTHER" id="PTHR38690">
    <property type="entry name" value="PROTEASE-RELATED"/>
    <property type="match status" value="1"/>
</dbReference>
<dbReference type="Pfam" id="PF13116">
    <property type="entry name" value="YhdP"/>
    <property type="match status" value="1"/>
</dbReference>
<keyword evidence="3" id="KW-1185">Reference proteome</keyword>
<dbReference type="Proteomes" id="UP001500604">
    <property type="component" value="Unassembled WGS sequence"/>
</dbReference>
<dbReference type="RefSeq" id="WP_345192629.1">
    <property type="nucleotide sequence ID" value="NZ_BAABFL010000003.1"/>
</dbReference>
<dbReference type="NCBIfam" id="TIGR02099">
    <property type="entry name" value="YhdP family protein"/>
    <property type="match status" value="1"/>
</dbReference>
<dbReference type="PANTHER" id="PTHR38690:SF1">
    <property type="entry name" value="PROTEASE"/>
    <property type="match status" value="1"/>
</dbReference>
<protein>
    <submittedName>
        <fullName evidence="2">YhdP family protein</fullName>
    </submittedName>
</protein>
<dbReference type="EMBL" id="BAABFL010000003">
    <property type="protein sequence ID" value="GAA4647783.1"/>
    <property type="molecule type" value="Genomic_DNA"/>
</dbReference>
<gene>
    <name evidence="2" type="ORF">GCM10023116_00450</name>
</gene>
<accession>A0ABP8UX63</accession>
<sequence length="1295" mass="142783">MKRLAKATWLTFAAVMISTALTVSVVRLLMPWMDNFRDELQVYLGNTFNTKVTLTSIKGRIYNYNPAIAVAGIRVYQPDQPGKTAVEIDTAILQLDTLASIRTLSPVFDSIVVDGAQLKLTFNNGQWGVEGFPQASNAVANQPTAVSERNLKELTDVLNNQESIHFRDVYLQVANDKGDRAGLMVEHLRVGGTRANRHLSGRLVTDGGDALSLKLAAEGPLLRWPDIRLSGHLKAEQINIKPWLPLFEGIAQKHLGIKLNQLRVAAEVQAEWNKGQWQVSSDLKAPMLDLDWQQRALPPLTDFSTRLFAKGDQQDWQAWLKDWQFIFGGIPYPRSQFYFSSRHEPESQLTVATDSISLQPLKQMLDTVALPGITDKLLRVLNPRGELEQVVLRFYPEREKFDFDLAAILDEVSVDSWEGAPSGEHISGRLRMTAWEGLLDLDSQDFVLGLDNVFDEDWTYEQVKGRLYWRLTDDVYRLRTDRIHFVAKEGDLNARFRLDVPLDGEPVTMGLEVGITNGDARYAEKYLPVKIGMDEDLVRWLKTGIHGTAIRDGAFIWNGPLDVTDAPNDVTWGLYFNIENGELMYSPDWPELKDINGLVLVDQDAVNVSASRARIYDSRVVSLKASVPNLETADPLVLNLQAGLVSTGNDGLKLLRETPIAEAIHNAADNWALGGDLDIQLSLGIPLKEGLEDKIDVAVTTDNGSFALKSPDLSLRNVAGQFHYTTEKGLYTQGLQALLYDKLVKLDIQTDVKSDTVRLGLEGTADVAAIQSSLGQDLSPWVRGQTAYRADLMIPDKGGITLDVTSDLKGITIPLPAPLGKAEKSARKLKVSATLPEKGAVSVRTTLGGDITSILKLDGQTLKSGVVYFGKGKPRLPETGLQIAGGLKTLDLSPWQKWWQGYSQTLPQKKSTDSGAESVGLAVGGLEISVSDFSIQQLKVDDYVLDDTRFSVLSDPRGTHIRLTSPMARGTLTVPNQDAPLVLDVEKLVLPESLLAQEEEPKPEQPEKDPLADVNPKTIPVMDIAIQDVRIGEREFGKVSLQTRKTDTGIVLQELNGALGGLSLQGSLAWNQVDGKPDTHYKGHISTGDLRRVLASWGYPDRITTRKSVFTADVAWPGSPAAFMSKSLKGQVGIDIKDGRFLSSDAASGVLRIFGILNLDSITRRLKLDFSDLFKSGVTFDRIKGVMNFNEGLITFAEPIEVSGPSSNFKLGGVIDLLKQNLNLELVVTLPVTENLPLVSLLLGQPQIAGAIYLFDKLWGKKVEQLASVRYEIKGPFADPDVKLDRLFSNKVKKD</sequence>
<evidence type="ECO:0000259" key="1">
    <source>
        <dbReference type="Pfam" id="PF13116"/>
    </source>
</evidence>
<dbReference type="InterPro" id="IPR011836">
    <property type="entry name" value="YhdP"/>
</dbReference>